<dbReference type="InterPro" id="IPR007138">
    <property type="entry name" value="ABM_dom"/>
</dbReference>
<dbReference type="SUPFAM" id="SSF54909">
    <property type="entry name" value="Dimeric alpha+beta barrel"/>
    <property type="match status" value="1"/>
</dbReference>
<organism evidence="3 4">
    <name type="scientific">Aspergillus granulosus</name>
    <dbReference type="NCBI Taxonomy" id="176169"/>
    <lineage>
        <taxon>Eukaryota</taxon>
        <taxon>Fungi</taxon>
        <taxon>Dikarya</taxon>
        <taxon>Ascomycota</taxon>
        <taxon>Pezizomycotina</taxon>
        <taxon>Eurotiomycetes</taxon>
        <taxon>Eurotiomycetidae</taxon>
        <taxon>Eurotiales</taxon>
        <taxon>Aspergillaceae</taxon>
        <taxon>Aspergillus</taxon>
        <taxon>Aspergillus subgen. Nidulantes</taxon>
    </lineage>
</organism>
<evidence type="ECO:0000256" key="1">
    <source>
        <dbReference type="SAM" id="SignalP"/>
    </source>
</evidence>
<evidence type="ECO:0000313" key="3">
    <source>
        <dbReference type="EMBL" id="KAL2818555.1"/>
    </source>
</evidence>
<evidence type="ECO:0000259" key="2">
    <source>
        <dbReference type="Pfam" id="PF03992"/>
    </source>
</evidence>
<reference evidence="3 4" key="1">
    <citation type="submission" date="2024-07" db="EMBL/GenBank/DDBJ databases">
        <title>Section-level genome sequencing and comparative genomics of Aspergillus sections Usti and Cavernicolus.</title>
        <authorList>
            <consortium name="Lawrence Berkeley National Laboratory"/>
            <person name="Nybo J.L."/>
            <person name="Vesth T.C."/>
            <person name="Theobald S."/>
            <person name="Frisvad J.C."/>
            <person name="Larsen T.O."/>
            <person name="Kjaerboelling I."/>
            <person name="Rothschild-Mancinelli K."/>
            <person name="Lyhne E.K."/>
            <person name="Kogle M.E."/>
            <person name="Barry K."/>
            <person name="Clum A."/>
            <person name="Na H."/>
            <person name="Ledsgaard L."/>
            <person name="Lin J."/>
            <person name="Lipzen A."/>
            <person name="Kuo A."/>
            <person name="Riley R."/>
            <person name="Mondo S."/>
            <person name="Labutti K."/>
            <person name="Haridas S."/>
            <person name="Pangalinan J."/>
            <person name="Salamov A.A."/>
            <person name="Simmons B.A."/>
            <person name="Magnuson J.K."/>
            <person name="Chen J."/>
            <person name="Drula E."/>
            <person name="Henrissat B."/>
            <person name="Wiebenga A."/>
            <person name="Lubbers R.J."/>
            <person name="Gomes A.C."/>
            <person name="Makela M.R."/>
            <person name="Stajich J."/>
            <person name="Grigoriev I.V."/>
            <person name="Mortensen U.H."/>
            <person name="De Vries R.P."/>
            <person name="Baker S.E."/>
            <person name="Andersen M.R."/>
        </authorList>
    </citation>
    <scope>NUCLEOTIDE SEQUENCE [LARGE SCALE GENOMIC DNA]</scope>
    <source>
        <strain evidence="3 4">CBS 588.65</strain>
    </source>
</reference>
<dbReference type="Pfam" id="PF03992">
    <property type="entry name" value="ABM"/>
    <property type="match status" value="1"/>
</dbReference>
<feature type="domain" description="ABM" evidence="2">
    <location>
        <begin position="39"/>
        <end position="109"/>
    </location>
</feature>
<name>A0ABR4HST5_9EURO</name>
<accession>A0ABR4HST5</accession>
<feature type="chain" id="PRO_5045791831" description="ABM domain-containing protein" evidence="1">
    <location>
        <begin position="26"/>
        <end position="143"/>
    </location>
</feature>
<feature type="signal peptide" evidence="1">
    <location>
        <begin position="1"/>
        <end position="25"/>
    </location>
</feature>
<proteinExistence type="predicted"/>
<evidence type="ECO:0000313" key="4">
    <source>
        <dbReference type="Proteomes" id="UP001610334"/>
    </source>
</evidence>
<protein>
    <recommendedName>
        <fullName evidence="2">ABM domain-containing protein</fullName>
    </recommendedName>
</protein>
<comment type="caution">
    <text evidence="3">The sequence shown here is derived from an EMBL/GenBank/DDBJ whole genome shotgun (WGS) entry which is preliminary data.</text>
</comment>
<gene>
    <name evidence="3" type="ORF">BJX63DRAFT_429056</name>
</gene>
<dbReference type="InterPro" id="IPR011008">
    <property type="entry name" value="Dimeric_a/b-barrel"/>
</dbReference>
<keyword evidence="1" id="KW-0732">Signal</keyword>
<dbReference type="EMBL" id="JBFXLT010000013">
    <property type="protein sequence ID" value="KAL2818555.1"/>
    <property type="molecule type" value="Genomic_DNA"/>
</dbReference>
<dbReference type="Proteomes" id="UP001610334">
    <property type="component" value="Unassembled WGS sequence"/>
</dbReference>
<sequence length="143" mass="15262">MRTISFGTTALMGLLALLPAPFADAAAPLGIAPADGSLVLSFKARRGKGPELLNFMNNAADYINKNQPGVLSAYGFKITGKEEYVFVERYDSLENLLVWANSPAHSKMIGQFIPLIDIFSSNVESSVPLFDIIGGLHPAPPGP</sequence>
<keyword evidence="4" id="KW-1185">Reference proteome</keyword>
<dbReference type="Gene3D" id="3.30.70.100">
    <property type="match status" value="1"/>
</dbReference>